<comment type="caution">
    <text evidence="1">The sequence shown here is derived from an EMBL/GenBank/DDBJ whole genome shotgun (WGS) entry which is preliminary data.</text>
</comment>
<dbReference type="SUPFAM" id="SSF56204">
    <property type="entry name" value="Hect, E3 ligase catalytic domain"/>
    <property type="match status" value="1"/>
</dbReference>
<dbReference type="EMBL" id="CALNXI010002546">
    <property type="protein sequence ID" value="CAH3188800.1"/>
    <property type="molecule type" value="Genomic_DNA"/>
</dbReference>
<gene>
    <name evidence="1" type="ORF">PEVE_00018817</name>
</gene>
<accession>A0ABN8SCV8</accession>
<evidence type="ECO:0000313" key="2">
    <source>
        <dbReference type="Proteomes" id="UP001159427"/>
    </source>
</evidence>
<keyword evidence="2" id="KW-1185">Reference proteome</keyword>
<sequence>MSVLLRNSAKVLMAGQFIIVVRRASHFTRCLNLWRCESMRTRPEKVLRVHFTGEDGIDSGAMAKEVLEKPTADMGNIMFPSGSPVDSTYNVQKGYLQSCGEIAAVSLAQGGPSPCVLQGCVYESMVNPETDFKSLNVEHITAEEKTMLENIQHDLDNNRDTIVDHGFTGCCAMSLCSCSSSSSSPSSSSSLVMLLESLSSGLEPYGLADIIKKKPEICKALFVMGHEKDVDANYVFPLMKPCYSVEGSTRKDVEESVMDSFQAVLISLEDEQKISGYTEVLTWNYDDGEDRSERQESEKQLAEEFQTADVYVAGVLGWLTGQRHRPIDGDPLTIIVNFDHDCLDRNPKHTICFPSVAACGRELTLPVCNMGDTTISPYFPSRIL</sequence>
<dbReference type="Gene3D" id="3.90.1750.10">
    <property type="entry name" value="Hect, E3 ligase catalytic domains"/>
    <property type="match status" value="1"/>
</dbReference>
<evidence type="ECO:0000313" key="1">
    <source>
        <dbReference type="EMBL" id="CAH3188800.1"/>
    </source>
</evidence>
<name>A0ABN8SCV8_9CNID</name>
<proteinExistence type="predicted"/>
<organism evidence="1 2">
    <name type="scientific">Porites evermanni</name>
    <dbReference type="NCBI Taxonomy" id="104178"/>
    <lineage>
        <taxon>Eukaryota</taxon>
        <taxon>Metazoa</taxon>
        <taxon>Cnidaria</taxon>
        <taxon>Anthozoa</taxon>
        <taxon>Hexacorallia</taxon>
        <taxon>Scleractinia</taxon>
        <taxon>Fungiina</taxon>
        <taxon>Poritidae</taxon>
        <taxon>Porites</taxon>
    </lineage>
</organism>
<protein>
    <recommendedName>
        <fullName evidence="3">Ubiquitinyl hydrolase 1</fullName>
    </recommendedName>
</protein>
<dbReference type="InterPro" id="IPR035983">
    <property type="entry name" value="Hect_E3_ubiquitin_ligase"/>
</dbReference>
<evidence type="ECO:0008006" key="3">
    <source>
        <dbReference type="Google" id="ProtNLM"/>
    </source>
</evidence>
<reference evidence="1 2" key="1">
    <citation type="submission" date="2022-05" db="EMBL/GenBank/DDBJ databases">
        <authorList>
            <consortium name="Genoscope - CEA"/>
            <person name="William W."/>
        </authorList>
    </citation>
    <scope>NUCLEOTIDE SEQUENCE [LARGE SCALE GENOMIC DNA]</scope>
</reference>
<dbReference type="Proteomes" id="UP001159427">
    <property type="component" value="Unassembled WGS sequence"/>
</dbReference>